<evidence type="ECO:0000313" key="3">
    <source>
        <dbReference type="Proteomes" id="UP000235943"/>
    </source>
</evidence>
<name>A0A2N8TR94_9ACTN</name>
<dbReference type="Proteomes" id="UP000235943">
    <property type="component" value="Unassembled WGS sequence"/>
</dbReference>
<feature type="transmembrane region" description="Helical" evidence="1">
    <location>
        <begin position="67"/>
        <end position="87"/>
    </location>
</feature>
<keyword evidence="1" id="KW-0812">Transmembrane</keyword>
<dbReference type="EMBL" id="POUC01000084">
    <property type="protein sequence ID" value="PNG21528.1"/>
    <property type="molecule type" value="Genomic_DNA"/>
</dbReference>
<reference evidence="2 3" key="1">
    <citation type="submission" date="2018-01" db="EMBL/GenBank/DDBJ databases">
        <title>Draft genome sequence of Streptomyces sp. 13K301.</title>
        <authorList>
            <person name="Sahin N."/>
            <person name="Saygin H."/>
            <person name="Ay H."/>
        </authorList>
    </citation>
    <scope>NUCLEOTIDE SEQUENCE [LARGE SCALE GENOMIC DNA]</scope>
    <source>
        <strain evidence="2 3">13K301</strain>
    </source>
</reference>
<keyword evidence="1" id="KW-1133">Transmembrane helix</keyword>
<keyword evidence="3" id="KW-1185">Reference proteome</keyword>
<proteinExistence type="predicted"/>
<accession>A0A2N8TR94</accession>
<evidence type="ECO:0008006" key="4">
    <source>
        <dbReference type="Google" id="ProtNLM"/>
    </source>
</evidence>
<comment type="caution">
    <text evidence="2">The sequence shown here is derived from an EMBL/GenBank/DDBJ whole genome shotgun (WGS) entry which is preliminary data.</text>
</comment>
<sequence>MESPDAVSSGRAVGVHPVAYAVRLAADPSEAGVSVDPMVDYGQPATMNPYAYSNNAPATFSDPTGEFFPVLIGIAARIAIQAAIIAARKAAQAAARRAAALASKRALDA</sequence>
<keyword evidence="1" id="KW-0472">Membrane</keyword>
<evidence type="ECO:0000256" key="1">
    <source>
        <dbReference type="SAM" id="Phobius"/>
    </source>
</evidence>
<gene>
    <name evidence="2" type="ORF">C1J00_14305</name>
</gene>
<protein>
    <recommendedName>
        <fullName evidence="4">RHS repeat-associated core domain-containing protein</fullName>
    </recommendedName>
</protein>
<dbReference type="AlphaFoldDB" id="A0A2N8TR94"/>
<organism evidence="2 3">
    <name type="scientific">Streptomyces cahuitamycinicus</name>
    <dbReference type="NCBI Taxonomy" id="2070367"/>
    <lineage>
        <taxon>Bacteria</taxon>
        <taxon>Bacillati</taxon>
        <taxon>Actinomycetota</taxon>
        <taxon>Actinomycetes</taxon>
        <taxon>Kitasatosporales</taxon>
        <taxon>Streptomycetaceae</taxon>
        <taxon>Streptomyces</taxon>
    </lineage>
</organism>
<evidence type="ECO:0000313" key="2">
    <source>
        <dbReference type="EMBL" id="PNG21528.1"/>
    </source>
</evidence>